<evidence type="ECO:0000313" key="2">
    <source>
        <dbReference type="EMBL" id="EAQ97925.1"/>
    </source>
</evidence>
<dbReference type="InterPro" id="IPR003787">
    <property type="entry name" value="Sulphur_relay_DsrE/F-like"/>
</dbReference>
<dbReference type="PANTHER" id="PTHR38780">
    <property type="entry name" value="PROTEIN TUSC"/>
    <property type="match status" value="1"/>
</dbReference>
<accession>A4A8D0</accession>
<keyword evidence="3" id="KW-1185">Reference proteome</keyword>
<proteinExistence type="inferred from homology"/>
<dbReference type="RefSeq" id="WP_008295477.1">
    <property type="nucleotide sequence ID" value="NZ_CM002299.1"/>
</dbReference>
<dbReference type="Proteomes" id="UP000019205">
    <property type="component" value="Chromosome"/>
</dbReference>
<dbReference type="STRING" id="314285.KT71_15209"/>
<dbReference type="InterPro" id="IPR027396">
    <property type="entry name" value="DsrEFH-like"/>
</dbReference>
<dbReference type="SUPFAM" id="SSF75169">
    <property type="entry name" value="DsrEFH-like"/>
    <property type="match status" value="1"/>
</dbReference>
<gene>
    <name evidence="2" type="ORF">KT71_15209</name>
</gene>
<sequence>MSQQQKQPLILFQQAPYEGSLARAALDLALAFAVFAQNPKIVFCGDAVLCLKAEQSAEALGRKSLRKVIDSLPLYDLETVYVEQTSLLANGVHAAELPAFAVALSGPELRQLMQEASHVISL</sequence>
<dbReference type="AlphaFoldDB" id="A4A8D0"/>
<dbReference type="EMBL" id="AAOA02000001">
    <property type="protein sequence ID" value="EAQ97925.1"/>
    <property type="molecule type" value="Genomic_DNA"/>
</dbReference>
<organism evidence="2 3">
    <name type="scientific">Congregibacter litoralis KT71</name>
    <dbReference type="NCBI Taxonomy" id="314285"/>
    <lineage>
        <taxon>Bacteria</taxon>
        <taxon>Pseudomonadati</taxon>
        <taxon>Pseudomonadota</taxon>
        <taxon>Gammaproteobacteria</taxon>
        <taxon>Cellvibrionales</taxon>
        <taxon>Halieaceae</taxon>
        <taxon>Congregibacter</taxon>
    </lineage>
</organism>
<dbReference type="Gene3D" id="3.40.1260.10">
    <property type="entry name" value="DsrEFH-like"/>
    <property type="match status" value="1"/>
</dbReference>
<dbReference type="InterPro" id="IPR017462">
    <property type="entry name" value="Sulphur_relay_TusC/DsrF"/>
</dbReference>
<dbReference type="eggNOG" id="COG2923">
    <property type="taxonomic scope" value="Bacteria"/>
</dbReference>
<comment type="similarity">
    <text evidence="1">Belongs to the DsrF/TusC family.</text>
</comment>
<evidence type="ECO:0000256" key="1">
    <source>
        <dbReference type="ARBA" id="ARBA00005996"/>
    </source>
</evidence>
<dbReference type="OrthoDB" id="9789418at2"/>
<comment type="caution">
    <text evidence="2">The sequence shown here is derived from an EMBL/GenBank/DDBJ whole genome shotgun (WGS) entry which is preliminary data.</text>
</comment>
<dbReference type="PANTHER" id="PTHR38780:SF1">
    <property type="entry name" value="PROTEIN TUSC"/>
    <property type="match status" value="1"/>
</dbReference>
<reference evidence="2 3" key="1">
    <citation type="journal article" date="2007" name="Proc. Natl. Acad. Sci. U.S.A.">
        <title>Characterization of a marine gammaproteobacterium capable of aerobic anoxygenic photosynthesis.</title>
        <authorList>
            <person name="Fuchs B.M."/>
            <person name="Spring S."/>
            <person name="Teeling H."/>
            <person name="Quast C."/>
            <person name="Wulf J."/>
            <person name="Schattenhofer M."/>
            <person name="Yan S."/>
            <person name="Ferriera S."/>
            <person name="Johnson J."/>
            <person name="Glockner F.O."/>
            <person name="Amann R."/>
        </authorList>
    </citation>
    <scope>NUCLEOTIDE SEQUENCE [LARGE SCALE GENOMIC DNA]</scope>
    <source>
        <strain evidence="2">KT71</strain>
    </source>
</reference>
<evidence type="ECO:0000313" key="3">
    <source>
        <dbReference type="Proteomes" id="UP000019205"/>
    </source>
</evidence>
<protein>
    <submittedName>
        <fullName evidence="2">Uncharacterized protein involved in the oxidation of intracellular sulfur</fullName>
    </submittedName>
</protein>
<dbReference type="Pfam" id="PF02635">
    <property type="entry name" value="DsrE"/>
    <property type="match status" value="1"/>
</dbReference>
<reference evidence="2 3" key="2">
    <citation type="journal article" date="2009" name="PLoS ONE">
        <title>The photosynthetic apparatus and its regulation in the aerobic gammaproteobacterium Congregibacter litoralis gen. nov., sp. nov.</title>
        <authorList>
            <person name="Spring S."/>
            <person name="Lunsdorf H."/>
            <person name="Fuchs B.M."/>
            <person name="Tindall B.J."/>
        </authorList>
    </citation>
    <scope>NUCLEOTIDE SEQUENCE [LARGE SCALE GENOMIC DNA]</scope>
    <source>
        <strain evidence="2">KT71</strain>
    </source>
</reference>
<dbReference type="HOGENOM" id="CLU_155943_0_1_6"/>
<name>A4A8D0_9GAMM</name>